<dbReference type="FunFam" id="3.30.160.60:FF:000688">
    <property type="entry name" value="zinc finger protein 197 isoform X1"/>
    <property type="match status" value="1"/>
</dbReference>
<feature type="domain" description="C2H2-type" evidence="12">
    <location>
        <begin position="750"/>
        <end position="777"/>
    </location>
</feature>
<dbReference type="PANTHER" id="PTHR24377">
    <property type="entry name" value="IP01015P-RELATED"/>
    <property type="match status" value="1"/>
</dbReference>
<dbReference type="AlphaFoldDB" id="A0AA97J5U9"/>
<dbReference type="SMART" id="SM00431">
    <property type="entry name" value="SCAN"/>
    <property type="match status" value="2"/>
</dbReference>
<keyword evidence="8" id="KW-0804">Transcription</keyword>
<dbReference type="PROSITE" id="PS50805">
    <property type="entry name" value="KRAB"/>
    <property type="match status" value="1"/>
</dbReference>
<evidence type="ECO:0000256" key="11">
    <source>
        <dbReference type="SAM" id="MobiDB-lite"/>
    </source>
</evidence>
<dbReference type="FunFam" id="3.30.160.60:FF:000478">
    <property type="entry name" value="Zinc finger protein 133"/>
    <property type="match status" value="1"/>
</dbReference>
<dbReference type="SUPFAM" id="SSF57667">
    <property type="entry name" value="beta-beta-alpha zinc fingers"/>
    <property type="match status" value="9"/>
</dbReference>
<comment type="subcellular location">
    <subcellularLocation>
        <location evidence="1">Nucleus</location>
    </subcellularLocation>
</comment>
<gene>
    <name evidence="16" type="primary">LOC129327240</name>
</gene>
<keyword evidence="6" id="KW-0862">Zinc</keyword>
<organism evidence="15 16">
    <name type="scientific">Eublepharis macularius</name>
    <name type="common">Leopard gecko</name>
    <name type="synonym">Cyrtodactylus macularius</name>
    <dbReference type="NCBI Taxonomy" id="481883"/>
    <lineage>
        <taxon>Eukaryota</taxon>
        <taxon>Metazoa</taxon>
        <taxon>Chordata</taxon>
        <taxon>Craniata</taxon>
        <taxon>Vertebrata</taxon>
        <taxon>Euteleostomi</taxon>
        <taxon>Lepidosauria</taxon>
        <taxon>Squamata</taxon>
        <taxon>Bifurcata</taxon>
        <taxon>Gekkota</taxon>
        <taxon>Eublepharidae</taxon>
        <taxon>Eublepharinae</taxon>
        <taxon>Eublepharis</taxon>
    </lineage>
</organism>
<evidence type="ECO:0000256" key="1">
    <source>
        <dbReference type="ARBA" id="ARBA00004123"/>
    </source>
</evidence>
<dbReference type="GeneID" id="129327240"/>
<dbReference type="Pfam" id="PF00096">
    <property type="entry name" value="zf-C2H2"/>
    <property type="match status" value="15"/>
</dbReference>
<evidence type="ECO:0000256" key="7">
    <source>
        <dbReference type="ARBA" id="ARBA00023015"/>
    </source>
</evidence>
<accession>A0AA97J5U9</accession>
<dbReference type="SUPFAM" id="SSF109640">
    <property type="entry name" value="KRAB domain (Kruppel-associated box)"/>
    <property type="match status" value="1"/>
</dbReference>
<dbReference type="SUPFAM" id="SSF47353">
    <property type="entry name" value="Retrovirus capsid dimerization domain-like"/>
    <property type="match status" value="2"/>
</dbReference>
<keyword evidence="7" id="KW-0805">Transcription regulation</keyword>
<evidence type="ECO:0000256" key="5">
    <source>
        <dbReference type="ARBA" id="ARBA00022771"/>
    </source>
</evidence>
<evidence type="ECO:0000313" key="16">
    <source>
        <dbReference type="RefSeq" id="XP_054831702.1"/>
    </source>
</evidence>
<sequence length="1029" mass="116273">MGTLNLTEPEEEQAPEAIQARSGEKSWERFVGKILAEDITSWDIPCQRFRKLCYQAAEGPREVCSQLHHLCRQWLKPERHTKREILDLVVQEQLFAVLPPEMESWVRECRPHTSSQAVAVAEGFLLTQAEAKMQEEQGLSEGDFPKAEKAPSDTRQKVIFFATTVGNDGDGTSLGRGSPTSLSHCVLRKGLGSGARRSLGLFSCGTKMGMLNSPSPEAERGPETMQAGSSWEFWERSGRETLSEDATISNRERLHFRRFQYQDAEGPREVCSQLHHLCCQWLKPERHTKKEILDLVVLEQFLAVLPPEMESWVRECGPETSFQAVALAEGFLLSQAEIRKQGEQRWSEGAADFYEPEKAPSDPRQLLWGTTQGSGGDAASLGDGRTLMGGSGPFSFCDRLEAASELPDQGPVTLEEVSVCFTVEEWALLDPDQRALHREVMMENRRNLFSLAQEWKRKGEEQKRGTEAILKKRKKSIASEGAGFHEIVVHAESHKGSKKIFTQCANISTEKSSLSSHQRIQNQENLLKESECRKSFGLSKNLLRESQYTQEVPHGGSPNRKGLKRKNHLIHYQTKHTVERPYKCSECGKNFTDRSNLSSHQRIHTGEKPYKCLECGKTFKDGSGLIYHQRIHRGEKPYMCSECGKGFSQSGHLTYHHRIHTGEKSYKCSECGKSFTDCSNLSSHQRIHTGEKPYKCLECGKTFKDASGLTYHQRIHKGEKPYVCSECGKGFSQKGNLTSHHRIHTGEKPHKCSECGKSFQKKTSLIAHHRIHTGEKPYQCSECGKSFTAHSSLICHLRIHTGEKPYKCLECGKTFKDSSGLTYHQRVHTGEKPYECLECGKTFKDGSGLTYHKRIHTRDKPYVCLECGKTFKDGSGLTCHLRIHTGEKPYKCLQCGKTFKDGSSLTYHQRIHTGEKPYICLECGKSFKDGSSLTYHQRIHTGEKPYTCFECGKSFIHKGHLTTHQRTHTGEKPYKCSECGKTFTAHSSFTRHQRIHTGEKPYKCAECGKSFLTHSSLTFHQRKHTRGGA</sequence>
<dbReference type="InterPro" id="IPR038269">
    <property type="entry name" value="SCAN_sf"/>
</dbReference>
<feature type="domain" description="C2H2-type" evidence="12">
    <location>
        <begin position="582"/>
        <end position="609"/>
    </location>
</feature>
<evidence type="ECO:0000256" key="4">
    <source>
        <dbReference type="ARBA" id="ARBA00022737"/>
    </source>
</evidence>
<feature type="region of interest" description="Disordered" evidence="11">
    <location>
        <begin position="1"/>
        <end position="21"/>
    </location>
</feature>
<comment type="similarity">
    <text evidence="2">Belongs to the krueppel C2H2-type zinc-finger protein family.</text>
</comment>
<dbReference type="PROSITE" id="PS50157">
    <property type="entry name" value="ZINC_FINGER_C2H2_2"/>
    <property type="match status" value="16"/>
</dbReference>
<dbReference type="GO" id="GO:0005634">
    <property type="term" value="C:nucleus"/>
    <property type="evidence" value="ECO:0007669"/>
    <property type="project" value="UniProtKB-SubCell"/>
</dbReference>
<dbReference type="Gene3D" id="6.10.140.140">
    <property type="match status" value="1"/>
</dbReference>
<dbReference type="FunFam" id="3.30.160.60:FF:002343">
    <property type="entry name" value="Zinc finger protein 33A"/>
    <property type="match status" value="10"/>
</dbReference>
<keyword evidence="4" id="KW-0677">Repeat</keyword>
<dbReference type="KEGG" id="emc:129327240"/>
<dbReference type="SMART" id="SM00355">
    <property type="entry name" value="ZnF_C2H2"/>
    <property type="match status" value="16"/>
</dbReference>
<dbReference type="FunFam" id="3.30.160.60:FF:000358">
    <property type="entry name" value="zinc finger protein 24"/>
    <property type="match status" value="1"/>
</dbReference>
<feature type="domain" description="C2H2-type" evidence="12">
    <location>
        <begin position="722"/>
        <end position="749"/>
    </location>
</feature>
<dbReference type="CDD" id="cd07936">
    <property type="entry name" value="SCAN"/>
    <property type="match status" value="2"/>
</dbReference>
<feature type="domain" description="C2H2-type" evidence="12">
    <location>
        <begin position="610"/>
        <end position="637"/>
    </location>
</feature>
<evidence type="ECO:0000256" key="9">
    <source>
        <dbReference type="ARBA" id="ARBA00023242"/>
    </source>
</evidence>
<dbReference type="PROSITE" id="PS50804">
    <property type="entry name" value="SCAN_BOX"/>
    <property type="match status" value="2"/>
</dbReference>
<proteinExistence type="inferred from homology"/>
<dbReference type="SMART" id="SM00349">
    <property type="entry name" value="KRAB"/>
    <property type="match status" value="1"/>
</dbReference>
<dbReference type="FunFam" id="3.30.160.60:FF:002090">
    <property type="entry name" value="Zinc finger protein 473"/>
    <property type="match status" value="2"/>
</dbReference>
<dbReference type="Pfam" id="PF01352">
    <property type="entry name" value="KRAB"/>
    <property type="match status" value="1"/>
</dbReference>
<evidence type="ECO:0000259" key="12">
    <source>
        <dbReference type="PROSITE" id="PS50157"/>
    </source>
</evidence>
<feature type="domain" description="C2H2-type" evidence="12">
    <location>
        <begin position="806"/>
        <end position="833"/>
    </location>
</feature>
<dbReference type="InterPro" id="IPR001909">
    <property type="entry name" value="KRAB"/>
</dbReference>
<feature type="domain" description="C2H2-type" evidence="12">
    <location>
        <begin position="890"/>
        <end position="917"/>
    </location>
</feature>
<name>A0AA97J5U9_EUBMA</name>
<feature type="domain" description="KRAB" evidence="14">
    <location>
        <begin position="412"/>
        <end position="499"/>
    </location>
</feature>
<dbReference type="GO" id="GO:0008270">
    <property type="term" value="F:zinc ion binding"/>
    <property type="evidence" value="ECO:0007669"/>
    <property type="project" value="UniProtKB-KW"/>
</dbReference>
<protein>
    <submittedName>
        <fullName evidence="16">Zinc finger protein 135-like</fullName>
    </submittedName>
</protein>
<dbReference type="GO" id="GO:0003700">
    <property type="term" value="F:DNA-binding transcription factor activity"/>
    <property type="evidence" value="ECO:0007669"/>
    <property type="project" value="UniProtKB-ARBA"/>
</dbReference>
<dbReference type="PROSITE" id="PS00028">
    <property type="entry name" value="ZINC_FINGER_C2H2_1"/>
    <property type="match status" value="16"/>
</dbReference>
<evidence type="ECO:0000313" key="15">
    <source>
        <dbReference type="Proteomes" id="UP001190640"/>
    </source>
</evidence>
<keyword evidence="3" id="KW-0479">Metal-binding</keyword>
<keyword evidence="15" id="KW-1185">Reference proteome</keyword>
<evidence type="ECO:0000259" key="14">
    <source>
        <dbReference type="PROSITE" id="PS50805"/>
    </source>
</evidence>
<feature type="domain" description="C2H2-type" evidence="12">
    <location>
        <begin position="974"/>
        <end position="1001"/>
    </location>
</feature>
<evidence type="ECO:0000259" key="13">
    <source>
        <dbReference type="PROSITE" id="PS50804"/>
    </source>
</evidence>
<evidence type="ECO:0000256" key="8">
    <source>
        <dbReference type="ARBA" id="ARBA00023163"/>
    </source>
</evidence>
<feature type="domain" description="C2H2-type" evidence="12">
    <location>
        <begin position="918"/>
        <end position="945"/>
    </location>
</feature>
<feature type="domain" description="C2H2-type" evidence="12">
    <location>
        <begin position="834"/>
        <end position="861"/>
    </location>
</feature>
<feature type="domain" description="C2H2-type" evidence="12">
    <location>
        <begin position="862"/>
        <end position="889"/>
    </location>
</feature>
<dbReference type="Gene3D" id="3.30.160.60">
    <property type="entry name" value="Classic Zinc Finger"/>
    <property type="match status" value="16"/>
</dbReference>
<dbReference type="CDD" id="cd07765">
    <property type="entry name" value="KRAB_A-box"/>
    <property type="match status" value="1"/>
</dbReference>
<feature type="domain" description="SCAN box" evidence="13">
    <location>
        <begin position="47"/>
        <end position="124"/>
    </location>
</feature>
<keyword evidence="5 10" id="KW-0863">Zinc-finger</keyword>
<feature type="domain" description="SCAN box" evidence="13">
    <location>
        <begin position="253"/>
        <end position="331"/>
    </location>
</feature>
<dbReference type="InterPro" id="IPR036236">
    <property type="entry name" value="Znf_C2H2_sf"/>
</dbReference>
<evidence type="ECO:0000256" key="6">
    <source>
        <dbReference type="ARBA" id="ARBA00022833"/>
    </source>
</evidence>
<dbReference type="Proteomes" id="UP001190640">
    <property type="component" value="Chromosome 4"/>
</dbReference>
<evidence type="ECO:0000256" key="2">
    <source>
        <dbReference type="ARBA" id="ARBA00006991"/>
    </source>
</evidence>
<dbReference type="FunFam" id="1.10.4020.10:FF:000005">
    <property type="entry name" value="Uncharacterized protein"/>
    <property type="match status" value="1"/>
</dbReference>
<feature type="domain" description="C2H2-type" evidence="12">
    <location>
        <begin position="694"/>
        <end position="721"/>
    </location>
</feature>
<dbReference type="Gene3D" id="1.10.4020.10">
    <property type="entry name" value="DNA breaking-rejoining enzymes"/>
    <property type="match status" value="2"/>
</dbReference>
<keyword evidence="9" id="KW-0539">Nucleus</keyword>
<feature type="domain" description="C2H2-type" evidence="12">
    <location>
        <begin position="638"/>
        <end position="665"/>
    </location>
</feature>
<dbReference type="Pfam" id="PF02023">
    <property type="entry name" value="SCAN"/>
    <property type="match status" value="2"/>
</dbReference>
<dbReference type="FunFam" id="3.30.160.60:FF:001530">
    <property type="entry name" value="Zinc finger protein 268"/>
    <property type="match status" value="1"/>
</dbReference>
<reference evidence="16" key="1">
    <citation type="submission" date="2025-08" db="UniProtKB">
        <authorList>
            <consortium name="RefSeq"/>
        </authorList>
    </citation>
    <scope>IDENTIFICATION</scope>
    <source>
        <tissue evidence="16">Blood</tissue>
    </source>
</reference>
<dbReference type="InterPro" id="IPR013087">
    <property type="entry name" value="Znf_C2H2_type"/>
</dbReference>
<dbReference type="FunFam" id="1.10.4020.10:FF:000001">
    <property type="entry name" value="zinc finger protein 263 isoform X1"/>
    <property type="match status" value="1"/>
</dbReference>
<dbReference type="InterPro" id="IPR050826">
    <property type="entry name" value="Krueppel_C2H2_ZnFinger"/>
</dbReference>
<feature type="domain" description="C2H2-type" evidence="12">
    <location>
        <begin position="1002"/>
        <end position="1025"/>
    </location>
</feature>
<dbReference type="InterPro" id="IPR003309">
    <property type="entry name" value="SCAN_dom"/>
</dbReference>
<dbReference type="RefSeq" id="XP_054831702.1">
    <property type="nucleotide sequence ID" value="XM_054975727.1"/>
</dbReference>
<feature type="domain" description="C2H2-type" evidence="12">
    <location>
        <begin position="666"/>
        <end position="693"/>
    </location>
</feature>
<feature type="domain" description="C2H2-type" evidence="12">
    <location>
        <begin position="778"/>
        <end position="805"/>
    </location>
</feature>
<feature type="domain" description="C2H2-type" evidence="12">
    <location>
        <begin position="946"/>
        <end position="973"/>
    </location>
</feature>
<dbReference type="InterPro" id="IPR036051">
    <property type="entry name" value="KRAB_dom_sf"/>
</dbReference>
<evidence type="ECO:0000256" key="10">
    <source>
        <dbReference type="PROSITE-ProRule" id="PRU00042"/>
    </source>
</evidence>
<evidence type="ECO:0000256" key="3">
    <source>
        <dbReference type="ARBA" id="ARBA00022723"/>
    </source>
</evidence>